<reference evidence="3" key="1">
    <citation type="journal article" date="2019" name="Int. J. Syst. Evol. Microbiol.">
        <title>The Global Catalogue of Microorganisms (GCM) 10K type strain sequencing project: providing services to taxonomists for standard genome sequencing and annotation.</title>
        <authorList>
            <consortium name="The Broad Institute Genomics Platform"/>
            <consortium name="The Broad Institute Genome Sequencing Center for Infectious Disease"/>
            <person name="Wu L."/>
            <person name="Ma J."/>
        </authorList>
    </citation>
    <scope>NUCLEOTIDE SEQUENCE [LARGE SCALE GENOMIC DNA]</scope>
    <source>
        <strain evidence="3">CGMCC 4.7241</strain>
    </source>
</reference>
<feature type="domain" description="DUF5107" evidence="1">
    <location>
        <begin position="50"/>
        <end position="329"/>
    </location>
</feature>
<protein>
    <submittedName>
        <fullName evidence="2">DUF5107 domain-containing protein</fullName>
    </submittedName>
</protein>
<gene>
    <name evidence="2" type="ORF">ACFOUW_05075</name>
</gene>
<proteinExistence type="predicted"/>
<comment type="caution">
    <text evidence="2">The sequence shown here is derived from an EMBL/GenBank/DDBJ whole genome shotgun (WGS) entry which is preliminary data.</text>
</comment>
<keyword evidence="3" id="KW-1185">Reference proteome</keyword>
<dbReference type="Proteomes" id="UP001595699">
    <property type="component" value="Unassembled WGS sequence"/>
</dbReference>
<dbReference type="RefSeq" id="WP_205119996.1">
    <property type="nucleotide sequence ID" value="NZ_JAFBCM010000001.1"/>
</dbReference>
<accession>A0ABV7Y763</accession>
<sequence length="640" mass="70499">MSGIILTERPLPYADLGPESPLPPLADELQMPYELGGQDLPAPLDLEYGKVRSIFPYLPQNGYERTLRPGSIKTAVLSNSLLRAEFALDLGGRLWSLQDVRTGRELLYNNSIFQPANLGLRNAWFAGGVEWNIGTRGHSPTTCEPLFAAVAPAPNGSDALRMWEYERLRGVVFQLDAWLDDDSPVLYVQVRIRNPHDVETPMYWWSNAAIAEQEGLRVFAPAARAYHTAYDGSLTLEPTAKAPWTYPADNPAAADYFFDIEPSDRPWIAAVTSSGQGIVQTSTSLLRGRKLFCWGQHRGGRRWSEWLTMPGGGSYVEIQSGLTATQYEHARMPARAEWRWIEAYAPLWVDPVVSHGEDWDAAVEHVASRLELKVEQKVLEDQLASSVSVIDAPPTRLLNVGGGWGALEYDRAMADGESFLDLTGTPFLRVDGPEYEHWRVLLSTGRFPHGRPATAPPSYQSGSRWEARLKESSPSWLTEYHLAVLSHVRGDLAAARKHYGESLELGRSAWTLRGLAVLEAEAGHAALSADLMVEAHQLAPARWQLTVETVTALLGCARAADALALIDDLSGEQCAVGRVRLAEVRAALAAGASARARKILQTGLEIPDLQEGEVSLAQLWEQACPGEPLPPEYDFEMKPA</sequence>
<dbReference type="Pfam" id="PF17128">
    <property type="entry name" value="DUF5107"/>
    <property type="match status" value="1"/>
</dbReference>
<organism evidence="2 3">
    <name type="scientific">Tenggerimyces flavus</name>
    <dbReference type="NCBI Taxonomy" id="1708749"/>
    <lineage>
        <taxon>Bacteria</taxon>
        <taxon>Bacillati</taxon>
        <taxon>Actinomycetota</taxon>
        <taxon>Actinomycetes</taxon>
        <taxon>Propionibacteriales</taxon>
        <taxon>Nocardioidaceae</taxon>
        <taxon>Tenggerimyces</taxon>
    </lineage>
</organism>
<dbReference type="InterPro" id="IPR033396">
    <property type="entry name" value="DUF5107"/>
</dbReference>
<evidence type="ECO:0000313" key="3">
    <source>
        <dbReference type="Proteomes" id="UP001595699"/>
    </source>
</evidence>
<evidence type="ECO:0000259" key="1">
    <source>
        <dbReference type="Pfam" id="PF17128"/>
    </source>
</evidence>
<evidence type="ECO:0000313" key="2">
    <source>
        <dbReference type="EMBL" id="MFC3760199.1"/>
    </source>
</evidence>
<dbReference type="EMBL" id="JBHRZH010000004">
    <property type="protein sequence ID" value="MFC3760199.1"/>
    <property type="molecule type" value="Genomic_DNA"/>
</dbReference>
<name>A0ABV7Y763_9ACTN</name>